<dbReference type="PANTHER" id="PTHR38462">
    <property type="entry name" value="EXONUCLEASE-LIKE PROTEIN"/>
    <property type="match status" value="1"/>
</dbReference>
<dbReference type="SUPFAM" id="SSF53098">
    <property type="entry name" value="Ribonuclease H-like"/>
    <property type="match status" value="1"/>
</dbReference>
<organism evidence="2 3">
    <name type="scientific">Aeoliella mucimassa</name>
    <dbReference type="NCBI Taxonomy" id="2527972"/>
    <lineage>
        <taxon>Bacteria</taxon>
        <taxon>Pseudomonadati</taxon>
        <taxon>Planctomycetota</taxon>
        <taxon>Planctomycetia</taxon>
        <taxon>Pirellulales</taxon>
        <taxon>Lacipirellulaceae</taxon>
        <taxon>Aeoliella</taxon>
    </lineage>
</organism>
<evidence type="ECO:0000313" key="2">
    <source>
        <dbReference type="EMBL" id="QDU58417.1"/>
    </source>
</evidence>
<dbReference type="InterPro" id="IPR012337">
    <property type="entry name" value="RNaseH-like_sf"/>
</dbReference>
<dbReference type="OrthoDB" id="9790530at2"/>
<sequence>MLPESDGGPGRLWFLIFAGKCRIYGMLDDSLRRRLEALNRSALPAEAQRTRTAPIAPQVPRVARPKPVARQQTALHGLHARGRVVENALGSHLLVEIPLSEVWADGDELLTARHAQLVSAADLANEQGSFLGAFPSRFLALDLETCGLSGSALFLVGLARQVGEQLLVELLFARNYAEEPAVLGSLADRLSEVDTLVTFNGKSFDWPMVSDRWHRYLLHRTRPLPELVHYDVLHHARRRWKATLPDCKLQTIERMICRRSRTGDIPGHQIPAAYDHYVQTGHTGEMDQVLYHNGMDLVTLVDVAMRLAG</sequence>
<protein>
    <recommendedName>
        <fullName evidence="1">YprB ribonuclease H-like domain-containing protein</fullName>
    </recommendedName>
</protein>
<dbReference type="InterPro" id="IPR038720">
    <property type="entry name" value="YprB_RNase_H-like_dom"/>
</dbReference>
<proteinExistence type="predicted"/>
<dbReference type="Proteomes" id="UP000315750">
    <property type="component" value="Chromosome"/>
</dbReference>
<dbReference type="Gene3D" id="3.30.420.10">
    <property type="entry name" value="Ribonuclease H-like superfamily/Ribonuclease H"/>
    <property type="match status" value="1"/>
</dbReference>
<dbReference type="InterPro" id="IPR036397">
    <property type="entry name" value="RNaseH_sf"/>
</dbReference>
<name>A0A518AUM2_9BACT</name>
<feature type="domain" description="YprB ribonuclease H-like" evidence="1">
    <location>
        <begin position="141"/>
        <end position="306"/>
    </location>
</feature>
<evidence type="ECO:0000259" key="1">
    <source>
        <dbReference type="Pfam" id="PF13482"/>
    </source>
</evidence>
<gene>
    <name evidence="2" type="ORF">Pan181_46520</name>
</gene>
<reference evidence="2 3" key="1">
    <citation type="submission" date="2019-02" db="EMBL/GenBank/DDBJ databases">
        <title>Deep-cultivation of Planctomycetes and their phenomic and genomic characterization uncovers novel biology.</title>
        <authorList>
            <person name="Wiegand S."/>
            <person name="Jogler M."/>
            <person name="Boedeker C."/>
            <person name="Pinto D."/>
            <person name="Vollmers J."/>
            <person name="Rivas-Marin E."/>
            <person name="Kohn T."/>
            <person name="Peeters S.H."/>
            <person name="Heuer A."/>
            <person name="Rast P."/>
            <person name="Oberbeckmann S."/>
            <person name="Bunk B."/>
            <person name="Jeske O."/>
            <person name="Meyerdierks A."/>
            <person name="Storesund J.E."/>
            <person name="Kallscheuer N."/>
            <person name="Luecker S."/>
            <person name="Lage O.M."/>
            <person name="Pohl T."/>
            <person name="Merkel B.J."/>
            <person name="Hornburger P."/>
            <person name="Mueller R.-W."/>
            <person name="Bruemmer F."/>
            <person name="Labrenz M."/>
            <person name="Spormann A.M."/>
            <person name="Op den Camp H."/>
            <person name="Overmann J."/>
            <person name="Amann R."/>
            <person name="Jetten M.S.M."/>
            <person name="Mascher T."/>
            <person name="Medema M.H."/>
            <person name="Devos D.P."/>
            <person name="Kaster A.-K."/>
            <person name="Ovreas L."/>
            <person name="Rohde M."/>
            <person name="Galperin M.Y."/>
            <person name="Jogler C."/>
        </authorList>
    </citation>
    <scope>NUCLEOTIDE SEQUENCE [LARGE SCALE GENOMIC DNA]</scope>
    <source>
        <strain evidence="2 3">Pan181</strain>
    </source>
</reference>
<dbReference type="GO" id="GO:0003676">
    <property type="term" value="F:nucleic acid binding"/>
    <property type="evidence" value="ECO:0007669"/>
    <property type="project" value="InterPro"/>
</dbReference>
<dbReference type="KEGG" id="amuc:Pan181_46520"/>
<evidence type="ECO:0000313" key="3">
    <source>
        <dbReference type="Proteomes" id="UP000315750"/>
    </source>
</evidence>
<dbReference type="Pfam" id="PF13482">
    <property type="entry name" value="RNase_H_2"/>
    <property type="match status" value="1"/>
</dbReference>
<accession>A0A518AUM2</accession>
<dbReference type="PANTHER" id="PTHR38462:SF1">
    <property type="entry name" value="YPRB RIBONUCLEASE H-LIKE DOMAIN-CONTAINING PROTEIN"/>
    <property type="match status" value="1"/>
</dbReference>
<keyword evidence="3" id="KW-1185">Reference proteome</keyword>
<dbReference type="AlphaFoldDB" id="A0A518AUM2"/>
<dbReference type="EMBL" id="CP036278">
    <property type="protein sequence ID" value="QDU58417.1"/>
    <property type="molecule type" value="Genomic_DNA"/>
</dbReference>